<sequence>MTSIQLETNIRFISETAVTIYVGQEISEENHEKVKALSTKLENDPFQGLIEVVPGFYSVTVHFDPLLVMRVKQQGETTSDYIRSFLTDSVKTIDLNKKIPVREIEIPVVYGGQYGPDLLEVAQFHQLTEEEVINLHSSKSYLVYMLGFAPGFPYLGGLSSKLTTPRRKKPRLRIKQGSVGIGGEQTGIYPIESPGGWQIIGQTPTSLFSPINHSPCLLQAGDRIRFKPITEEEFLLLKED</sequence>
<dbReference type="SUPFAM" id="SSF160467">
    <property type="entry name" value="PH0987 N-terminal domain-like"/>
    <property type="match status" value="1"/>
</dbReference>
<dbReference type="EMBL" id="JAGKSQ010000012">
    <property type="protein sequence ID" value="MBP3953325.1"/>
    <property type="molecule type" value="Genomic_DNA"/>
</dbReference>
<dbReference type="RefSeq" id="WP_210599182.1">
    <property type="nucleotide sequence ID" value="NZ_JAGKSQ010000012.1"/>
</dbReference>
<gene>
    <name evidence="5" type="primary">pxpB</name>
    <name evidence="5" type="ORF">J7W16_19610</name>
</gene>
<evidence type="ECO:0000259" key="4">
    <source>
        <dbReference type="SMART" id="SM00796"/>
    </source>
</evidence>
<dbReference type="GO" id="GO:0005524">
    <property type="term" value="F:ATP binding"/>
    <property type="evidence" value="ECO:0007669"/>
    <property type="project" value="UniProtKB-KW"/>
</dbReference>
<name>A0A940X0U1_9BACI</name>
<keyword evidence="3" id="KW-0067">ATP-binding</keyword>
<dbReference type="Pfam" id="PF02682">
    <property type="entry name" value="CT_C_D"/>
    <property type="match status" value="1"/>
</dbReference>
<dbReference type="EC" id="3.5.2.9" evidence="5"/>
<dbReference type="PANTHER" id="PTHR34698:SF2">
    <property type="entry name" value="5-OXOPROLINASE SUBUNIT B"/>
    <property type="match status" value="1"/>
</dbReference>
<dbReference type="Gene3D" id="3.30.1360.40">
    <property type="match status" value="1"/>
</dbReference>
<keyword evidence="6" id="KW-1185">Reference proteome</keyword>
<keyword evidence="1" id="KW-0547">Nucleotide-binding</keyword>
<evidence type="ECO:0000313" key="6">
    <source>
        <dbReference type="Proteomes" id="UP000678228"/>
    </source>
</evidence>
<evidence type="ECO:0000313" key="5">
    <source>
        <dbReference type="EMBL" id="MBP3953325.1"/>
    </source>
</evidence>
<keyword evidence="2 5" id="KW-0378">Hydrolase</keyword>
<evidence type="ECO:0000256" key="3">
    <source>
        <dbReference type="ARBA" id="ARBA00022840"/>
    </source>
</evidence>
<accession>A0A940X0U1</accession>
<dbReference type="GO" id="GO:0017168">
    <property type="term" value="F:5-oxoprolinase (ATP-hydrolyzing) activity"/>
    <property type="evidence" value="ECO:0007669"/>
    <property type="project" value="UniProtKB-EC"/>
</dbReference>
<dbReference type="Gene3D" id="2.40.100.10">
    <property type="entry name" value="Cyclophilin-like"/>
    <property type="match status" value="1"/>
</dbReference>
<protein>
    <submittedName>
        <fullName evidence="5">5-oxoprolinase subunit PxpB</fullName>
        <ecNumber evidence="5">3.5.2.9</ecNumber>
    </submittedName>
</protein>
<dbReference type="SUPFAM" id="SSF50891">
    <property type="entry name" value="Cyclophilin-like"/>
    <property type="match status" value="1"/>
</dbReference>
<dbReference type="Proteomes" id="UP000678228">
    <property type="component" value="Unassembled WGS sequence"/>
</dbReference>
<dbReference type="SMART" id="SM00796">
    <property type="entry name" value="AHS1"/>
    <property type="match status" value="1"/>
</dbReference>
<comment type="caution">
    <text evidence="5">The sequence shown here is derived from an EMBL/GenBank/DDBJ whole genome shotgun (WGS) entry which is preliminary data.</text>
</comment>
<dbReference type="NCBIfam" id="TIGR00370">
    <property type="entry name" value="5-oxoprolinase subunit PxpB"/>
    <property type="match status" value="1"/>
</dbReference>
<dbReference type="InterPro" id="IPR010016">
    <property type="entry name" value="PxpB"/>
</dbReference>
<evidence type="ECO:0000256" key="2">
    <source>
        <dbReference type="ARBA" id="ARBA00022801"/>
    </source>
</evidence>
<organism evidence="5 6">
    <name type="scientific">Halalkalibacter suaedae</name>
    <dbReference type="NCBI Taxonomy" id="2822140"/>
    <lineage>
        <taxon>Bacteria</taxon>
        <taxon>Bacillati</taxon>
        <taxon>Bacillota</taxon>
        <taxon>Bacilli</taxon>
        <taxon>Bacillales</taxon>
        <taxon>Bacillaceae</taxon>
        <taxon>Halalkalibacter</taxon>
    </lineage>
</organism>
<dbReference type="PANTHER" id="PTHR34698">
    <property type="entry name" value="5-OXOPROLINASE SUBUNIT B"/>
    <property type="match status" value="1"/>
</dbReference>
<proteinExistence type="predicted"/>
<reference evidence="5" key="1">
    <citation type="submission" date="2021-03" db="EMBL/GenBank/DDBJ databases">
        <title>Bacillus suaedae sp. nov., isolated from Suaeda aralocaspica.</title>
        <authorList>
            <person name="Lei R.F.R."/>
        </authorList>
    </citation>
    <scope>NUCLEOTIDE SEQUENCE</scope>
    <source>
        <strain evidence="5">YZJH907-2</strain>
    </source>
</reference>
<evidence type="ECO:0000256" key="1">
    <source>
        <dbReference type="ARBA" id="ARBA00022741"/>
    </source>
</evidence>
<dbReference type="AlphaFoldDB" id="A0A940X0U1"/>
<feature type="domain" description="Carboxyltransferase" evidence="4">
    <location>
        <begin position="8"/>
        <end position="218"/>
    </location>
</feature>
<dbReference type="InterPro" id="IPR003833">
    <property type="entry name" value="CT_C_D"/>
</dbReference>
<dbReference type="InterPro" id="IPR029000">
    <property type="entry name" value="Cyclophilin-like_dom_sf"/>
</dbReference>